<proteinExistence type="inferred from homology"/>
<dbReference type="InterPro" id="IPR036259">
    <property type="entry name" value="MFS_trans_sf"/>
</dbReference>
<evidence type="ECO:0000256" key="1">
    <source>
        <dbReference type="ARBA" id="ARBA00004141"/>
    </source>
</evidence>
<dbReference type="OMA" id="WAQCGLM"/>
<feature type="transmembrane region" description="Helical" evidence="7">
    <location>
        <begin position="394"/>
        <end position="420"/>
    </location>
</feature>
<dbReference type="InterPro" id="IPR050360">
    <property type="entry name" value="MFS_Sugar_Transporters"/>
</dbReference>
<dbReference type="NCBIfam" id="TIGR00879">
    <property type="entry name" value="SP"/>
    <property type="match status" value="1"/>
</dbReference>
<reference evidence="9 10" key="1">
    <citation type="submission" date="2018-02" db="EMBL/GenBank/DDBJ databases">
        <title>The genomes of Aspergillus section Nigri reveals drivers in fungal speciation.</title>
        <authorList>
            <consortium name="DOE Joint Genome Institute"/>
            <person name="Vesth T.C."/>
            <person name="Nybo J."/>
            <person name="Theobald S."/>
            <person name="Brandl J."/>
            <person name="Frisvad J.C."/>
            <person name="Nielsen K.F."/>
            <person name="Lyhne E.K."/>
            <person name="Kogle M.E."/>
            <person name="Kuo A."/>
            <person name="Riley R."/>
            <person name="Clum A."/>
            <person name="Nolan M."/>
            <person name="Lipzen A."/>
            <person name="Salamov A."/>
            <person name="Henrissat B."/>
            <person name="Wiebenga A."/>
            <person name="De vries R.P."/>
            <person name="Grigoriev I.V."/>
            <person name="Mortensen U.H."/>
            <person name="Andersen M.R."/>
            <person name="Baker S.E."/>
        </authorList>
    </citation>
    <scope>NUCLEOTIDE SEQUENCE [LARGE SCALE GENOMIC DNA]</scope>
    <source>
        <strain evidence="9 10">CBS 115571</strain>
    </source>
</reference>
<keyword evidence="4 7" id="KW-0812">Transmembrane</keyword>
<dbReference type="AlphaFoldDB" id="A0A2V5GVL2"/>
<evidence type="ECO:0000256" key="2">
    <source>
        <dbReference type="ARBA" id="ARBA00010992"/>
    </source>
</evidence>
<dbReference type="GO" id="GO:0016020">
    <property type="term" value="C:membrane"/>
    <property type="evidence" value="ECO:0007669"/>
    <property type="project" value="UniProtKB-SubCell"/>
</dbReference>
<dbReference type="Gene3D" id="1.20.1250.20">
    <property type="entry name" value="MFS general substrate transporter like domains"/>
    <property type="match status" value="1"/>
</dbReference>
<feature type="transmembrane region" description="Helical" evidence="7">
    <location>
        <begin position="148"/>
        <end position="169"/>
    </location>
</feature>
<keyword evidence="5 7" id="KW-1133">Transmembrane helix</keyword>
<feature type="transmembrane region" description="Helical" evidence="7">
    <location>
        <begin position="123"/>
        <end position="142"/>
    </location>
</feature>
<evidence type="ECO:0000256" key="5">
    <source>
        <dbReference type="ARBA" id="ARBA00022989"/>
    </source>
</evidence>
<feature type="transmembrane region" description="Helical" evidence="7">
    <location>
        <begin position="432"/>
        <end position="454"/>
    </location>
</feature>
<dbReference type="GO" id="GO:0005351">
    <property type="term" value="F:carbohydrate:proton symporter activity"/>
    <property type="evidence" value="ECO:0007669"/>
    <property type="project" value="TreeGrafter"/>
</dbReference>
<dbReference type="Proteomes" id="UP000249829">
    <property type="component" value="Unassembled WGS sequence"/>
</dbReference>
<evidence type="ECO:0000259" key="8">
    <source>
        <dbReference type="PROSITE" id="PS50850"/>
    </source>
</evidence>
<dbReference type="PANTHER" id="PTHR48022:SF71">
    <property type="entry name" value="ALPHA-GLUCOSIDE TRANSPORTER, PUTATIVE (AFU_ORTHOLOGUE AFUA_4G02650)-RELATED"/>
    <property type="match status" value="1"/>
</dbReference>
<dbReference type="InterPro" id="IPR005828">
    <property type="entry name" value="MFS_sugar_transport-like"/>
</dbReference>
<evidence type="ECO:0000256" key="7">
    <source>
        <dbReference type="SAM" id="Phobius"/>
    </source>
</evidence>
<feature type="transmembrane region" description="Helical" evidence="7">
    <location>
        <begin position="300"/>
        <end position="323"/>
    </location>
</feature>
<feature type="domain" description="Major facilitator superfamily (MFS) profile" evidence="8">
    <location>
        <begin position="48"/>
        <end position="489"/>
    </location>
</feature>
<evidence type="ECO:0000256" key="3">
    <source>
        <dbReference type="ARBA" id="ARBA00022448"/>
    </source>
</evidence>
<protein>
    <recommendedName>
        <fullName evidence="8">Major facilitator superfamily (MFS) profile domain-containing protein</fullName>
    </recommendedName>
</protein>
<dbReference type="EMBL" id="KZ825195">
    <property type="protein sequence ID" value="PYI15091.1"/>
    <property type="molecule type" value="Genomic_DNA"/>
</dbReference>
<dbReference type="InterPro" id="IPR020846">
    <property type="entry name" value="MFS_dom"/>
</dbReference>
<evidence type="ECO:0000256" key="6">
    <source>
        <dbReference type="ARBA" id="ARBA00023136"/>
    </source>
</evidence>
<evidence type="ECO:0000313" key="9">
    <source>
        <dbReference type="EMBL" id="PYI15091.1"/>
    </source>
</evidence>
<dbReference type="SUPFAM" id="SSF103473">
    <property type="entry name" value="MFS general substrate transporter"/>
    <property type="match status" value="1"/>
</dbReference>
<gene>
    <name evidence="9" type="ORF">BO99DRAFT_436681</name>
</gene>
<evidence type="ECO:0000256" key="4">
    <source>
        <dbReference type="ARBA" id="ARBA00022692"/>
    </source>
</evidence>
<keyword evidence="3" id="KW-0813">Transport</keyword>
<dbReference type="PANTHER" id="PTHR48022">
    <property type="entry name" value="PLASTIDIC GLUCOSE TRANSPORTER 4"/>
    <property type="match status" value="1"/>
</dbReference>
<comment type="similarity">
    <text evidence="2">Belongs to the major facilitator superfamily. Sugar transporter (TC 2.A.1.1) family.</text>
</comment>
<evidence type="ECO:0000313" key="10">
    <source>
        <dbReference type="Proteomes" id="UP000249829"/>
    </source>
</evidence>
<feature type="transmembrane region" description="Helical" evidence="7">
    <location>
        <begin position="466"/>
        <end position="485"/>
    </location>
</feature>
<keyword evidence="6 7" id="KW-0472">Membrane</keyword>
<keyword evidence="10" id="KW-1185">Reference proteome</keyword>
<comment type="subcellular location">
    <subcellularLocation>
        <location evidence="1">Membrane</location>
        <topology evidence="1">Multi-pass membrane protein</topology>
    </subcellularLocation>
</comment>
<feature type="transmembrane region" description="Helical" evidence="7">
    <location>
        <begin position="335"/>
        <end position="358"/>
    </location>
</feature>
<feature type="transmembrane region" description="Helical" evidence="7">
    <location>
        <begin position="96"/>
        <end position="116"/>
    </location>
</feature>
<accession>A0A2V5GVL2</accession>
<organism evidence="9 10">
    <name type="scientific">Aspergillus violaceofuscus (strain CBS 115571)</name>
    <dbReference type="NCBI Taxonomy" id="1450538"/>
    <lineage>
        <taxon>Eukaryota</taxon>
        <taxon>Fungi</taxon>
        <taxon>Dikarya</taxon>
        <taxon>Ascomycota</taxon>
        <taxon>Pezizomycotina</taxon>
        <taxon>Eurotiomycetes</taxon>
        <taxon>Eurotiomycetidae</taxon>
        <taxon>Eurotiales</taxon>
        <taxon>Aspergillaceae</taxon>
        <taxon>Aspergillus</taxon>
    </lineage>
</organism>
<dbReference type="PROSITE" id="PS50850">
    <property type="entry name" value="MFS"/>
    <property type="match status" value="1"/>
</dbReference>
<dbReference type="InterPro" id="IPR003663">
    <property type="entry name" value="Sugar/inositol_transpt"/>
</dbReference>
<name>A0A2V5GVL2_ASPV1</name>
<dbReference type="FunFam" id="1.20.1250.20:FF:000078">
    <property type="entry name" value="MFS maltose transporter, putative"/>
    <property type="match status" value="1"/>
</dbReference>
<sequence>MKDKDEIVIQAIPTASLQEAETSQEFLAAEHALTFWPALRQHWPTVAWALFMNLATILKGIDGGVVKGLVGLDVFKRNYGYEHEGRYILAARWLSAFNYANLLGAIAGALFAGLAYDRFGPRLVLTGCSCLSIGVIFVQFFSQTPAQLFAGELVNGCVIAFYPICASAYVGEVTPLPLRGFAATMTNLAFSIGSLIASGILKGTAALASDWSYRIPIATQWALPGIMLALVPFCPDPPYWLCRKGRPEAAAASLRRLTVRGGAVGPRLAHIQETLRLEASFQPTTTRRLECLRGANRRRLLICVMAYSMQAFTGNVFFINYAVHFMETAGLNASHAFSMNLGLSALGLLGTVLSWPLLSYVGRRTMYLTGCSALALTQLLIGVLDVVPRSTGTVWAQCALMLACTLVYDVSLGPFCYVLLAEVSSMRLRGVTIGLATVSCFVWSVVFAVAIPYAMDADEADWRGKLGFLFAGTSLVCAAMCFWWLPETQGRTFEELDAMFEQGVRSRRFRRCVVVIGEEGRGRVVVAMREEGVVGSVEGGVDEGGVEGSTEAVGVGRCVEDGQLQCTEKNNREEFQPPLVQRCRNAKCSLEDCTVSSHEPSRKLNILCVAPFLLCVTLLRNHDFMARAHRFLWWRQNCRIASTFESAQPLHCITPGHPPFATTDLPHPARYRHPEEAAAPNFLRLETLPAPLARRAVVRVSAACEWS</sequence>
<dbReference type="Pfam" id="PF00083">
    <property type="entry name" value="Sugar_tr"/>
    <property type="match status" value="1"/>
</dbReference>
<feature type="transmembrane region" description="Helical" evidence="7">
    <location>
        <begin position="181"/>
        <end position="201"/>
    </location>
</feature>